<evidence type="ECO:0000256" key="3">
    <source>
        <dbReference type="ARBA" id="ARBA00022452"/>
    </source>
</evidence>
<evidence type="ECO:0000256" key="4">
    <source>
        <dbReference type="ARBA" id="ARBA00022496"/>
    </source>
</evidence>
<dbReference type="Pfam" id="PF07715">
    <property type="entry name" value="Plug"/>
    <property type="match status" value="1"/>
</dbReference>
<keyword evidence="11 12" id="KW-0998">Cell outer membrane</keyword>
<organism evidence="17 18">
    <name type="scientific">Kordiimonas lacus</name>
    <dbReference type="NCBI Taxonomy" id="637679"/>
    <lineage>
        <taxon>Bacteria</taxon>
        <taxon>Pseudomonadati</taxon>
        <taxon>Pseudomonadota</taxon>
        <taxon>Alphaproteobacteria</taxon>
        <taxon>Kordiimonadales</taxon>
        <taxon>Kordiimonadaceae</taxon>
        <taxon>Kordiimonas</taxon>
    </lineage>
</organism>
<dbReference type="PANTHER" id="PTHR32552:SF89">
    <property type="entry name" value="CATECHOLATE SIDEROPHORE RECEPTOR FIU"/>
    <property type="match status" value="1"/>
</dbReference>
<evidence type="ECO:0000259" key="15">
    <source>
        <dbReference type="Pfam" id="PF00593"/>
    </source>
</evidence>
<dbReference type="Gene3D" id="2.170.130.10">
    <property type="entry name" value="TonB-dependent receptor, plug domain"/>
    <property type="match status" value="1"/>
</dbReference>
<feature type="signal peptide" evidence="14">
    <location>
        <begin position="1"/>
        <end position="24"/>
    </location>
</feature>
<dbReference type="GO" id="GO:0015344">
    <property type="term" value="F:siderophore uptake transmembrane transporter activity"/>
    <property type="evidence" value="ECO:0007669"/>
    <property type="project" value="TreeGrafter"/>
</dbReference>
<feature type="domain" description="TonB-dependent receptor-like beta-barrel" evidence="15">
    <location>
        <begin position="289"/>
        <end position="780"/>
    </location>
</feature>
<keyword evidence="5 12" id="KW-0812">Transmembrane</keyword>
<evidence type="ECO:0000256" key="13">
    <source>
        <dbReference type="RuleBase" id="RU003357"/>
    </source>
</evidence>
<keyword evidence="17" id="KW-0675">Receptor</keyword>
<keyword evidence="4" id="KW-0410">Iron transport</keyword>
<keyword evidence="2 12" id="KW-0813">Transport</keyword>
<keyword evidence="8" id="KW-0406">Ion transport</keyword>
<dbReference type="EMBL" id="FNAK01000003">
    <property type="protein sequence ID" value="SDD92082.1"/>
    <property type="molecule type" value="Genomic_DNA"/>
</dbReference>
<dbReference type="GO" id="GO:0009279">
    <property type="term" value="C:cell outer membrane"/>
    <property type="evidence" value="ECO:0007669"/>
    <property type="project" value="UniProtKB-SubCell"/>
</dbReference>
<keyword evidence="9 13" id="KW-0798">TonB box</keyword>
<evidence type="ECO:0000256" key="1">
    <source>
        <dbReference type="ARBA" id="ARBA00004571"/>
    </source>
</evidence>
<name>A0A1G6YP64_9PROT</name>
<protein>
    <submittedName>
        <fullName evidence="17">Outer membrane receptor proteins, mostly Fe transport</fullName>
    </submittedName>
</protein>
<keyword evidence="7" id="KW-0408">Iron</keyword>
<dbReference type="STRING" id="637679.GCA_001550055_01372"/>
<dbReference type="Gene3D" id="2.40.170.20">
    <property type="entry name" value="TonB-dependent receptor, beta-barrel domain"/>
    <property type="match status" value="1"/>
</dbReference>
<feature type="chain" id="PRO_5010223371" evidence="14">
    <location>
        <begin position="25"/>
        <end position="820"/>
    </location>
</feature>
<keyword evidence="10 12" id="KW-0472">Membrane</keyword>
<evidence type="ECO:0000256" key="8">
    <source>
        <dbReference type="ARBA" id="ARBA00023065"/>
    </source>
</evidence>
<dbReference type="InterPro" id="IPR036942">
    <property type="entry name" value="Beta-barrel_TonB_sf"/>
</dbReference>
<dbReference type="InterPro" id="IPR039426">
    <property type="entry name" value="TonB-dep_rcpt-like"/>
</dbReference>
<dbReference type="PROSITE" id="PS52016">
    <property type="entry name" value="TONB_DEPENDENT_REC_3"/>
    <property type="match status" value="1"/>
</dbReference>
<dbReference type="RefSeq" id="WP_068303162.1">
    <property type="nucleotide sequence ID" value="NZ_FNAK01000003.1"/>
</dbReference>
<dbReference type="SUPFAM" id="SSF56935">
    <property type="entry name" value="Porins"/>
    <property type="match status" value="1"/>
</dbReference>
<keyword evidence="6 14" id="KW-0732">Signal</keyword>
<accession>A0A1G6YP64</accession>
<dbReference type="InterPro" id="IPR037066">
    <property type="entry name" value="Plug_dom_sf"/>
</dbReference>
<evidence type="ECO:0000256" key="2">
    <source>
        <dbReference type="ARBA" id="ARBA00022448"/>
    </source>
</evidence>
<keyword evidence="3 12" id="KW-1134">Transmembrane beta strand</keyword>
<dbReference type="InterPro" id="IPR012910">
    <property type="entry name" value="Plug_dom"/>
</dbReference>
<evidence type="ECO:0000259" key="16">
    <source>
        <dbReference type="Pfam" id="PF07715"/>
    </source>
</evidence>
<evidence type="ECO:0000256" key="6">
    <source>
        <dbReference type="ARBA" id="ARBA00022729"/>
    </source>
</evidence>
<comment type="similarity">
    <text evidence="12 13">Belongs to the TonB-dependent receptor family.</text>
</comment>
<dbReference type="PANTHER" id="PTHR32552">
    <property type="entry name" value="FERRICHROME IRON RECEPTOR-RELATED"/>
    <property type="match status" value="1"/>
</dbReference>
<evidence type="ECO:0000256" key="12">
    <source>
        <dbReference type="PROSITE-ProRule" id="PRU01360"/>
    </source>
</evidence>
<gene>
    <name evidence="17" type="ORF">SAMN04488071_1691</name>
</gene>
<evidence type="ECO:0000256" key="5">
    <source>
        <dbReference type="ARBA" id="ARBA00022692"/>
    </source>
</evidence>
<evidence type="ECO:0000313" key="17">
    <source>
        <dbReference type="EMBL" id="SDD92082.1"/>
    </source>
</evidence>
<reference evidence="17 18" key="1">
    <citation type="submission" date="2016-10" db="EMBL/GenBank/DDBJ databases">
        <authorList>
            <person name="de Groot N.N."/>
        </authorList>
    </citation>
    <scope>NUCLEOTIDE SEQUENCE [LARGE SCALE GENOMIC DNA]</scope>
    <source>
        <strain evidence="17 18">CGMCC 1.9109</strain>
    </source>
</reference>
<comment type="subcellular location">
    <subcellularLocation>
        <location evidence="1 12">Cell outer membrane</location>
        <topology evidence="1 12">Multi-pass membrane protein</topology>
    </subcellularLocation>
</comment>
<dbReference type="InterPro" id="IPR000531">
    <property type="entry name" value="Beta-barrel_TonB"/>
</dbReference>
<feature type="domain" description="TonB-dependent receptor plug" evidence="16">
    <location>
        <begin position="54"/>
        <end position="166"/>
    </location>
</feature>
<evidence type="ECO:0000256" key="14">
    <source>
        <dbReference type="SAM" id="SignalP"/>
    </source>
</evidence>
<dbReference type="Pfam" id="PF00593">
    <property type="entry name" value="TonB_dep_Rec_b-barrel"/>
    <property type="match status" value="1"/>
</dbReference>
<keyword evidence="18" id="KW-1185">Reference proteome</keyword>
<evidence type="ECO:0000313" key="18">
    <source>
        <dbReference type="Proteomes" id="UP000183685"/>
    </source>
</evidence>
<dbReference type="AlphaFoldDB" id="A0A1G6YP64"/>
<evidence type="ECO:0000256" key="7">
    <source>
        <dbReference type="ARBA" id="ARBA00023004"/>
    </source>
</evidence>
<evidence type="ECO:0000256" key="11">
    <source>
        <dbReference type="ARBA" id="ARBA00023237"/>
    </source>
</evidence>
<evidence type="ECO:0000256" key="10">
    <source>
        <dbReference type="ARBA" id="ARBA00023136"/>
    </source>
</evidence>
<dbReference type="Proteomes" id="UP000183685">
    <property type="component" value="Unassembled WGS sequence"/>
</dbReference>
<sequence>MKKYSPYGLLVSTSAMVMAAGAHAADDAADAQKPAEMPLEEIVVTAVANSTSQMMSSVSVSSVSPDEIQKYAPRSAAEIFRNIPGVRSESTGGEGNANIAVRGLPVAAGGAKFLQLHEDGLPVMEFGDIAFGNADIFLRADYSIRRVEAVRGGSASTFVSNSPGGVINFISNTGEEEGGSLALTRGLDYNTTRADFAYGGPIGDDLRFHVAGFYRVGEGPREAGYNGNKGGQIKANITKEFENGFVRLYFKHLNDRSIGYLPMPVLVSGTNADPEIGSVEGFDVSGDTPHSPFFQSNFGLDGNGARRTSDVADGMHPVSTAVGGEFNFDFEDGWNITNKIRVASTKGRFVSPFPAQVADASTIAESIGGTGATLAYANGPSAGEAITSPSSLNGNGLAMRMHVFDTEINDFGNFANDFKVTKSVDMDSGAAIDLSAGYYKSSQSIDMDWLWNSYLMEIKGDAAALLDVFDADGNAVTENGLIAYGVPFWGNCCTRNYDTSYDIDAPYASLSYMQGNLTADVSVRYDRGSASGTYAGAVQMANLDVNQDGTISVPEQSVSAVDNANPMPVDYTWSYWSWSVGANYAFNDDLAVFARASRGGRANADRLLFGKVNADGSVAEEDAVDMVDQYELGVKYRTGSFGLFATGFYAKTQEQNFEATTQTFFDRTYKAKGLELEASYFNGPFDLTAGITYTDAEISKDALNPTVVGNTPRRQADFIYQATASYTADRFFFGANMIGTTKAYAQDSNELVMPGYAQVNAFAGYQIVDGLTLSLNVNNLFDAVGLTESEEGSIVEGVDNVIRARSINGRTTTLTLKYVF</sequence>
<proteinExistence type="inferred from homology"/>
<evidence type="ECO:0000256" key="9">
    <source>
        <dbReference type="ARBA" id="ARBA00023077"/>
    </source>
</evidence>